<evidence type="ECO:0000259" key="9">
    <source>
        <dbReference type="Pfam" id="PF00561"/>
    </source>
</evidence>
<dbReference type="RefSeq" id="WP_154435205.1">
    <property type="nucleotide sequence ID" value="NZ_VUNC01000004.1"/>
</dbReference>
<dbReference type="InterPro" id="IPR000073">
    <property type="entry name" value="AB_hydrolase_1"/>
</dbReference>
<evidence type="ECO:0000256" key="2">
    <source>
        <dbReference type="ARBA" id="ARBA00010088"/>
    </source>
</evidence>
<keyword evidence="5 7" id="KW-0378">Hydrolase</keyword>
<dbReference type="InterPro" id="IPR050266">
    <property type="entry name" value="AB_hydrolase_sf"/>
</dbReference>
<dbReference type="Proteomes" id="UP000469325">
    <property type="component" value="Unassembled WGS sequence"/>
</dbReference>
<comment type="caution">
    <text evidence="10">The sequence shown here is derived from an EMBL/GenBank/DDBJ whole genome shotgun (WGS) entry which is preliminary data.</text>
</comment>
<evidence type="ECO:0000256" key="6">
    <source>
        <dbReference type="ARBA" id="ARBA00029605"/>
    </source>
</evidence>
<evidence type="ECO:0000313" key="11">
    <source>
        <dbReference type="Proteomes" id="UP000469325"/>
    </source>
</evidence>
<keyword evidence="11" id="KW-1185">Reference proteome</keyword>
<dbReference type="PIRSF" id="PIRSF005539">
    <property type="entry name" value="Pept_S33_TRI_F1"/>
    <property type="match status" value="1"/>
</dbReference>
<dbReference type="Gene3D" id="3.40.50.1820">
    <property type="entry name" value="alpha/beta hydrolase"/>
    <property type="match status" value="1"/>
</dbReference>
<dbReference type="SUPFAM" id="SSF53474">
    <property type="entry name" value="alpha/beta-Hydrolases"/>
    <property type="match status" value="1"/>
</dbReference>
<comment type="catalytic activity">
    <reaction evidence="1">
        <text>Release of N-terminal proline from a peptide.</text>
        <dbReference type="EC" id="3.4.11.5"/>
    </reaction>
</comment>
<dbReference type="GO" id="GO:0016020">
    <property type="term" value="C:membrane"/>
    <property type="evidence" value="ECO:0007669"/>
    <property type="project" value="TreeGrafter"/>
</dbReference>
<sequence length="302" mass="34208">MRVTEGYMPYLGYRTYYRIVEPDHPIAGRAPIVLLHGGPGSTHNYLETLDPLADRDGRTLVTYDQIGCGRSWDDSMTDHTELWVASTWVNELAALREHLGLGEVHLLGQSWGGATCIIYLCDHKPAGVRSVVLSSTLASSRLWGEEGHRRLRYLSDAEQDAFATAERTGDFDDPEFQAALERYMELFCSGPVTENSPECLRRPKRTGRESYVHAWGDNELMPSGTLRDYDYSDRLGQITCPALVINGTQDLCSPLIAKQMYDAIPNARWEIFPNCRHMCYVDDNPRYLALLQEWLDGVDEVR</sequence>
<dbReference type="NCBIfam" id="NF045945">
    <property type="entry name" value="ProImpepLactob"/>
    <property type="match status" value="1"/>
</dbReference>
<evidence type="ECO:0000256" key="5">
    <source>
        <dbReference type="ARBA" id="ARBA00022801"/>
    </source>
</evidence>
<dbReference type="PANTHER" id="PTHR43798">
    <property type="entry name" value="MONOACYLGLYCEROL LIPASE"/>
    <property type="match status" value="1"/>
</dbReference>
<organism evidence="10 11">
    <name type="scientific">Olsenella porci</name>
    <dbReference type="NCBI Taxonomy" id="2652279"/>
    <lineage>
        <taxon>Bacteria</taxon>
        <taxon>Bacillati</taxon>
        <taxon>Actinomycetota</taxon>
        <taxon>Coriobacteriia</taxon>
        <taxon>Coriobacteriales</taxon>
        <taxon>Atopobiaceae</taxon>
        <taxon>Olsenella</taxon>
    </lineage>
</organism>
<gene>
    <name evidence="10" type="ORF">FYJ68_06500</name>
</gene>
<feature type="active site" description="Proton donor" evidence="8">
    <location>
        <position position="277"/>
    </location>
</feature>
<accession>A0A6N7XEJ2</accession>
<reference evidence="10 11" key="1">
    <citation type="submission" date="2019-08" db="EMBL/GenBank/DDBJ databases">
        <title>In-depth cultivation of the pig gut microbiome towards novel bacterial diversity and tailored functional studies.</title>
        <authorList>
            <person name="Wylensek D."/>
            <person name="Hitch T.C.A."/>
            <person name="Clavel T."/>
        </authorList>
    </citation>
    <scope>NUCLEOTIDE SEQUENCE [LARGE SCALE GENOMIC DNA]</scope>
    <source>
        <strain evidence="10 11">CA-Schmier-601-WT-1</strain>
    </source>
</reference>
<dbReference type="InterPro" id="IPR029058">
    <property type="entry name" value="AB_hydrolase_fold"/>
</dbReference>
<dbReference type="Pfam" id="PF00561">
    <property type="entry name" value="Abhydrolase_1"/>
    <property type="match status" value="1"/>
</dbReference>
<dbReference type="AlphaFoldDB" id="A0A6N7XEJ2"/>
<dbReference type="InterPro" id="IPR005945">
    <property type="entry name" value="Pro_imino_pep"/>
</dbReference>
<dbReference type="NCBIfam" id="TIGR01250">
    <property type="entry name" value="pro_imino_pep_2"/>
    <property type="match status" value="1"/>
</dbReference>
<comment type="similarity">
    <text evidence="2 7">Belongs to the peptidase S33 family.</text>
</comment>
<dbReference type="GO" id="GO:0006508">
    <property type="term" value="P:proteolysis"/>
    <property type="evidence" value="ECO:0007669"/>
    <property type="project" value="InterPro"/>
</dbReference>
<feature type="active site" description="Nucleophile" evidence="8">
    <location>
        <position position="110"/>
    </location>
</feature>
<evidence type="ECO:0000256" key="8">
    <source>
        <dbReference type="PIRSR" id="PIRSR005539-1"/>
    </source>
</evidence>
<dbReference type="EC" id="3.4.11.5" evidence="3"/>
<evidence type="ECO:0000256" key="4">
    <source>
        <dbReference type="ARBA" id="ARBA00021843"/>
    </source>
</evidence>
<dbReference type="PRINTS" id="PR00793">
    <property type="entry name" value="PROAMNOPTASE"/>
</dbReference>
<evidence type="ECO:0000313" key="10">
    <source>
        <dbReference type="EMBL" id="MST72753.1"/>
    </source>
</evidence>
<dbReference type="PANTHER" id="PTHR43798:SF33">
    <property type="entry name" value="HYDROLASE, PUTATIVE (AFU_ORTHOLOGUE AFUA_2G14860)-RELATED"/>
    <property type="match status" value="1"/>
</dbReference>
<evidence type="ECO:0000256" key="7">
    <source>
        <dbReference type="PIRNR" id="PIRNR005539"/>
    </source>
</evidence>
<dbReference type="GO" id="GO:0004177">
    <property type="term" value="F:aminopeptidase activity"/>
    <property type="evidence" value="ECO:0007669"/>
    <property type="project" value="UniProtKB-EC"/>
</dbReference>
<dbReference type="InterPro" id="IPR002410">
    <property type="entry name" value="Peptidase_S33"/>
</dbReference>
<proteinExistence type="inferred from homology"/>
<dbReference type="EMBL" id="VUNC01000004">
    <property type="protein sequence ID" value="MST72753.1"/>
    <property type="molecule type" value="Genomic_DNA"/>
</dbReference>
<feature type="domain" description="AB hydrolase-1" evidence="9">
    <location>
        <begin position="31"/>
        <end position="282"/>
    </location>
</feature>
<name>A0A6N7XEJ2_9ACTN</name>
<evidence type="ECO:0000256" key="3">
    <source>
        <dbReference type="ARBA" id="ARBA00012568"/>
    </source>
</evidence>
<protein>
    <recommendedName>
        <fullName evidence="4">Proline iminopeptidase</fullName>
        <ecNumber evidence="3">3.4.11.5</ecNumber>
    </recommendedName>
    <alternativeName>
        <fullName evidence="6">Prolyl aminopeptidase</fullName>
    </alternativeName>
</protein>
<evidence type="ECO:0000256" key="1">
    <source>
        <dbReference type="ARBA" id="ARBA00001585"/>
    </source>
</evidence>
<feature type="active site" evidence="8">
    <location>
        <position position="250"/>
    </location>
</feature>